<dbReference type="Gene3D" id="1.10.10.540">
    <property type="entry name" value="XPC-binding domain"/>
    <property type="match status" value="1"/>
</dbReference>
<dbReference type="SUPFAM" id="SSF101238">
    <property type="entry name" value="XPC-binding domain"/>
    <property type="match status" value="1"/>
</dbReference>
<keyword evidence="3 5" id="KW-0234">DNA repair</keyword>
<dbReference type="Gene3D" id="1.10.8.10">
    <property type="entry name" value="DNA helicase RuvA subunit, C-terminal domain"/>
    <property type="match status" value="2"/>
</dbReference>
<evidence type="ECO:0000313" key="10">
    <source>
        <dbReference type="WBParaSite" id="ACRNAN_Path_690.g2584.t1"/>
    </source>
</evidence>
<dbReference type="InterPro" id="IPR015360">
    <property type="entry name" value="XPC-bd"/>
</dbReference>
<dbReference type="InterPro" id="IPR009060">
    <property type="entry name" value="UBA-like_sf"/>
</dbReference>
<feature type="compositionally biased region" description="Low complexity" evidence="6">
    <location>
        <begin position="112"/>
        <end position="122"/>
    </location>
</feature>
<evidence type="ECO:0000256" key="5">
    <source>
        <dbReference type="RuleBase" id="RU367049"/>
    </source>
</evidence>
<dbReference type="PANTHER" id="PTHR10621:SF0">
    <property type="entry name" value="UV EXCISION REPAIR PROTEIN RAD23"/>
    <property type="match status" value="1"/>
</dbReference>
<dbReference type="PROSITE" id="PS50053">
    <property type="entry name" value="UBIQUITIN_2"/>
    <property type="match status" value="1"/>
</dbReference>
<feature type="region of interest" description="Disordered" evidence="6">
    <location>
        <begin position="77"/>
        <end position="131"/>
    </location>
</feature>
<dbReference type="Pfam" id="PF00627">
    <property type="entry name" value="UBA"/>
    <property type="match status" value="2"/>
</dbReference>
<dbReference type="Pfam" id="PF00240">
    <property type="entry name" value="ubiquitin"/>
    <property type="match status" value="1"/>
</dbReference>
<dbReference type="GO" id="GO:0031593">
    <property type="term" value="F:polyubiquitin modification-dependent protein binding"/>
    <property type="evidence" value="ECO:0007669"/>
    <property type="project" value="UniProtKB-UniRule"/>
</dbReference>
<dbReference type="GO" id="GO:0070628">
    <property type="term" value="F:proteasome binding"/>
    <property type="evidence" value="ECO:0007669"/>
    <property type="project" value="TreeGrafter"/>
</dbReference>
<evidence type="ECO:0000256" key="3">
    <source>
        <dbReference type="ARBA" id="ARBA00023204"/>
    </source>
</evidence>
<keyword evidence="9" id="KW-1185">Reference proteome</keyword>
<dbReference type="InterPro" id="IPR006636">
    <property type="entry name" value="STI1_HS-bd"/>
</dbReference>
<keyword evidence="1" id="KW-0677">Repeat</keyword>
<organism evidence="9 10">
    <name type="scientific">Acrobeloides nanus</name>
    <dbReference type="NCBI Taxonomy" id="290746"/>
    <lineage>
        <taxon>Eukaryota</taxon>
        <taxon>Metazoa</taxon>
        <taxon>Ecdysozoa</taxon>
        <taxon>Nematoda</taxon>
        <taxon>Chromadorea</taxon>
        <taxon>Rhabditida</taxon>
        <taxon>Tylenchina</taxon>
        <taxon>Cephalobomorpha</taxon>
        <taxon>Cephaloboidea</taxon>
        <taxon>Cephalobidae</taxon>
        <taxon>Acrobeloides</taxon>
    </lineage>
</organism>
<proteinExistence type="inferred from homology"/>
<reference evidence="10" key="1">
    <citation type="submission" date="2022-11" db="UniProtKB">
        <authorList>
            <consortium name="WormBaseParasite"/>
        </authorList>
    </citation>
    <scope>IDENTIFICATION</scope>
</reference>
<dbReference type="SUPFAM" id="SSF54236">
    <property type="entry name" value="Ubiquitin-like"/>
    <property type="match status" value="1"/>
</dbReference>
<dbReference type="Pfam" id="PF09280">
    <property type="entry name" value="XPC-binding"/>
    <property type="match status" value="1"/>
</dbReference>
<accession>A0A914C9Y1</accession>
<dbReference type="NCBIfam" id="TIGR00601">
    <property type="entry name" value="rad23"/>
    <property type="match status" value="1"/>
</dbReference>
<evidence type="ECO:0000313" key="9">
    <source>
        <dbReference type="Proteomes" id="UP000887540"/>
    </source>
</evidence>
<dbReference type="Gene3D" id="3.10.20.90">
    <property type="entry name" value="Phosphatidylinositol 3-kinase Catalytic Subunit, Chain A, domain 1"/>
    <property type="match status" value="1"/>
</dbReference>
<dbReference type="CDD" id="cd01805">
    <property type="entry name" value="Ubl_Rad23"/>
    <property type="match status" value="1"/>
</dbReference>
<evidence type="ECO:0000256" key="4">
    <source>
        <dbReference type="ARBA" id="ARBA00023242"/>
    </source>
</evidence>
<dbReference type="SMART" id="SM00727">
    <property type="entry name" value="STI1"/>
    <property type="match status" value="1"/>
</dbReference>
<dbReference type="GO" id="GO:0005654">
    <property type="term" value="C:nucleoplasm"/>
    <property type="evidence" value="ECO:0007669"/>
    <property type="project" value="TreeGrafter"/>
</dbReference>
<dbReference type="SUPFAM" id="SSF46934">
    <property type="entry name" value="UBA-like"/>
    <property type="match status" value="2"/>
</dbReference>
<evidence type="ECO:0000259" key="7">
    <source>
        <dbReference type="PROSITE" id="PS50030"/>
    </source>
</evidence>
<dbReference type="InterPro" id="IPR029071">
    <property type="entry name" value="Ubiquitin-like_domsf"/>
</dbReference>
<dbReference type="GO" id="GO:0006289">
    <property type="term" value="P:nucleotide-excision repair"/>
    <property type="evidence" value="ECO:0007669"/>
    <property type="project" value="UniProtKB-UniRule"/>
</dbReference>
<evidence type="ECO:0000256" key="6">
    <source>
        <dbReference type="SAM" id="MobiDB-lite"/>
    </source>
</evidence>
<dbReference type="InterPro" id="IPR015940">
    <property type="entry name" value="UBA"/>
</dbReference>
<keyword evidence="5" id="KW-0963">Cytoplasm</keyword>
<dbReference type="Proteomes" id="UP000887540">
    <property type="component" value="Unplaced"/>
</dbReference>
<feature type="domain" description="Ubiquitin-like" evidence="8">
    <location>
        <begin position="1"/>
        <end position="76"/>
    </location>
</feature>
<dbReference type="PROSITE" id="PS50030">
    <property type="entry name" value="UBA"/>
    <property type="match status" value="2"/>
</dbReference>
<keyword evidence="2 5" id="KW-0227">DNA damage</keyword>
<dbReference type="FunFam" id="3.10.20.90:FF:000254">
    <property type="entry name" value="UV excision repair protein Rad23"/>
    <property type="match status" value="1"/>
</dbReference>
<dbReference type="WBParaSite" id="ACRNAN_Path_690.g2584.t1">
    <property type="protein sequence ID" value="ACRNAN_Path_690.g2584.t1"/>
    <property type="gene ID" value="ACRNAN_Path_690.g2584"/>
</dbReference>
<feature type="domain" description="UBA" evidence="7">
    <location>
        <begin position="130"/>
        <end position="170"/>
    </location>
</feature>
<feature type="domain" description="UBA" evidence="7">
    <location>
        <begin position="293"/>
        <end position="333"/>
    </location>
</feature>
<dbReference type="SMART" id="SM00213">
    <property type="entry name" value="UBQ"/>
    <property type="match status" value="1"/>
</dbReference>
<comment type="function">
    <text evidence="5">Multiubiquitin chain receptor involved in modulation of proteasomal degradation. Involved in nucleotide excision repair.</text>
</comment>
<dbReference type="GO" id="GO:0003684">
    <property type="term" value="F:damaged DNA binding"/>
    <property type="evidence" value="ECO:0007669"/>
    <property type="project" value="UniProtKB-UniRule"/>
</dbReference>
<dbReference type="FunFam" id="1.10.8.10:FF:000003">
    <property type="entry name" value="UV excision repair protein RAD23 homolog"/>
    <property type="match status" value="1"/>
</dbReference>
<name>A0A914C9Y1_9BILA</name>
<dbReference type="GO" id="GO:0043161">
    <property type="term" value="P:proteasome-mediated ubiquitin-dependent protein catabolic process"/>
    <property type="evidence" value="ECO:0007669"/>
    <property type="project" value="UniProtKB-UniRule"/>
</dbReference>
<dbReference type="PANTHER" id="PTHR10621">
    <property type="entry name" value="UV EXCISION REPAIR PROTEIN RAD23"/>
    <property type="match status" value="1"/>
</dbReference>
<dbReference type="InterPro" id="IPR036353">
    <property type="entry name" value="XPC-bd_sf"/>
</dbReference>
<dbReference type="CDD" id="cd14280">
    <property type="entry name" value="UBA1_Rad23_like"/>
    <property type="match status" value="1"/>
</dbReference>
<dbReference type="CDD" id="cd14380">
    <property type="entry name" value="UBA2_Rad23"/>
    <property type="match status" value="1"/>
</dbReference>
<dbReference type="AlphaFoldDB" id="A0A914C9Y1"/>
<dbReference type="GO" id="GO:0043130">
    <property type="term" value="F:ubiquitin binding"/>
    <property type="evidence" value="ECO:0007669"/>
    <property type="project" value="UniProtKB-UniRule"/>
</dbReference>
<comment type="subcellular location">
    <subcellularLocation>
        <location evidence="5">Nucleus</location>
    </subcellularLocation>
    <subcellularLocation>
        <location evidence="5">Cytoplasm</location>
    </subcellularLocation>
</comment>
<protein>
    <recommendedName>
        <fullName evidence="5">UV excision repair protein RAD23</fullName>
    </recommendedName>
</protein>
<comment type="similarity">
    <text evidence="5">Belongs to the RAD23 family.</text>
</comment>
<feature type="compositionally biased region" description="Low complexity" evidence="6">
    <location>
        <begin position="83"/>
        <end position="100"/>
    </location>
</feature>
<evidence type="ECO:0000256" key="1">
    <source>
        <dbReference type="ARBA" id="ARBA00022737"/>
    </source>
</evidence>
<keyword evidence="4 5" id="KW-0539">Nucleus</keyword>
<evidence type="ECO:0000259" key="8">
    <source>
        <dbReference type="PROSITE" id="PS50053"/>
    </source>
</evidence>
<evidence type="ECO:0000256" key="2">
    <source>
        <dbReference type="ARBA" id="ARBA00022763"/>
    </source>
</evidence>
<dbReference type="InterPro" id="IPR000626">
    <property type="entry name" value="Ubiquitin-like_dom"/>
</dbReference>
<sequence>MKVTFKTITQQAFHYELDESITIGDIKKKIEEEKGDPVDSQKLIYNGKILADTDKLGEVNYDDKKFIVVMITKKKPEAKPAETTEAQSSTSATPAPTAAAKDVSKTPAGQEPPTSTPAAPTRAARDDVPEEHQQTVEAIMAMGYERSQVIRALRASYFNADRAVEYLCTGFIPATEEFEAAAAAEGEGGQAQIDEEEMEAGGGLEFLRQLPQFEQLRELIRQNPAMLPQIIQQIAAANPELMEAIRNNQEEFVAIMNSAPGAEEGGGAVGQGAPVNPNAGNIGGGPIQIQITEADRNAIDRLKGMGFPEQLVIEAYFACDKNEELAVNYILARMDELANEMAGGQ</sequence>
<dbReference type="PRINTS" id="PR01839">
    <property type="entry name" value="RAD23PROTEIN"/>
</dbReference>
<dbReference type="SMART" id="SM00165">
    <property type="entry name" value="UBA"/>
    <property type="match status" value="2"/>
</dbReference>
<dbReference type="GO" id="GO:0005829">
    <property type="term" value="C:cytosol"/>
    <property type="evidence" value="ECO:0007669"/>
    <property type="project" value="TreeGrafter"/>
</dbReference>
<dbReference type="InterPro" id="IPR004806">
    <property type="entry name" value="Rad23"/>
</dbReference>
<dbReference type="FunFam" id="1.10.8.10:FF:000002">
    <property type="entry name" value="UV excision repair protein RAD23 homolog"/>
    <property type="match status" value="1"/>
</dbReference>